<sequence length="82" mass="8577">MELTPFFPICIAPAILAKAGVLQGKNATVWSSAMDKSAVKILKDNEAVFEDKPVVAHGKIITASGPAAAEEFGQVIVKVLAL</sequence>
<reference evidence="2 3" key="1">
    <citation type="submission" date="2017-09" db="EMBL/GenBank/DDBJ databases">
        <title>Depth-based differentiation of microbial function through sediment-hosted aquifers and enrichment of novel symbionts in the deep terrestrial subsurface.</title>
        <authorList>
            <person name="Probst A.J."/>
            <person name="Ladd B."/>
            <person name="Jarett J.K."/>
            <person name="Geller-Mcgrath D.E."/>
            <person name="Sieber C.M."/>
            <person name="Emerson J.B."/>
            <person name="Anantharaman K."/>
            <person name="Thomas B.C."/>
            <person name="Malmstrom R."/>
            <person name="Stieglmeier M."/>
            <person name="Klingl A."/>
            <person name="Woyke T."/>
            <person name="Ryan C.M."/>
            <person name="Banfield J.F."/>
        </authorList>
    </citation>
    <scope>NUCLEOTIDE SEQUENCE [LARGE SCALE GENOMIC DNA]</scope>
    <source>
        <strain evidence="2">CG23_combo_of_CG06-09_8_20_14_all_38_19</strain>
    </source>
</reference>
<name>A0A2G9YXK4_9BACT</name>
<dbReference type="Proteomes" id="UP000230273">
    <property type="component" value="Unassembled WGS sequence"/>
</dbReference>
<organism evidence="2 3">
    <name type="scientific">Candidatus Nealsonbacteria bacterium CG23_combo_of_CG06-09_8_20_14_all_38_19</name>
    <dbReference type="NCBI Taxonomy" id="1974721"/>
    <lineage>
        <taxon>Bacteria</taxon>
        <taxon>Candidatus Nealsoniibacteriota</taxon>
    </lineage>
</organism>
<dbReference type="InterPro" id="IPR050325">
    <property type="entry name" value="Prot/Nucl_acid_deglycase"/>
</dbReference>
<dbReference type="PANTHER" id="PTHR48094">
    <property type="entry name" value="PROTEIN/NUCLEIC ACID DEGLYCASE DJ-1-RELATED"/>
    <property type="match status" value="1"/>
</dbReference>
<dbReference type="InterPro" id="IPR029062">
    <property type="entry name" value="Class_I_gatase-like"/>
</dbReference>
<dbReference type="AlphaFoldDB" id="A0A2G9YXK4"/>
<protein>
    <recommendedName>
        <fullName evidence="1">DJ-1/PfpI domain-containing protein</fullName>
    </recommendedName>
</protein>
<feature type="domain" description="DJ-1/PfpI" evidence="1">
    <location>
        <begin position="5"/>
        <end position="78"/>
    </location>
</feature>
<dbReference type="SUPFAM" id="SSF52317">
    <property type="entry name" value="Class I glutamine amidotransferase-like"/>
    <property type="match status" value="1"/>
</dbReference>
<evidence type="ECO:0000313" key="2">
    <source>
        <dbReference type="EMBL" id="PIP23942.1"/>
    </source>
</evidence>
<dbReference type="Pfam" id="PF01965">
    <property type="entry name" value="DJ-1_PfpI"/>
    <property type="match status" value="1"/>
</dbReference>
<dbReference type="InterPro" id="IPR002818">
    <property type="entry name" value="DJ-1/PfpI"/>
</dbReference>
<accession>A0A2G9YXK4</accession>
<dbReference type="Gene3D" id="3.40.50.880">
    <property type="match status" value="1"/>
</dbReference>
<evidence type="ECO:0000313" key="3">
    <source>
        <dbReference type="Proteomes" id="UP000230273"/>
    </source>
</evidence>
<dbReference type="EMBL" id="PCRP01000010">
    <property type="protein sequence ID" value="PIP23942.1"/>
    <property type="molecule type" value="Genomic_DNA"/>
</dbReference>
<comment type="caution">
    <text evidence="2">The sequence shown here is derived from an EMBL/GenBank/DDBJ whole genome shotgun (WGS) entry which is preliminary data.</text>
</comment>
<proteinExistence type="predicted"/>
<dbReference type="GO" id="GO:0005737">
    <property type="term" value="C:cytoplasm"/>
    <property type="evidence" value="ECO:0007669"/>
    <property type="project" value="TreeGrafter"/>
</dbReference>
<dbReference type="PANTHER" id="PTHR48094:SF12">
    <property type="entry name" value="PARKINSON DISEASE PROTEIN 7 HOMOLOG"/>
    <property type="match status" value="1"/>
</dbReference>
<evidence type="ECO:0000259" key="1">
    <source>
        <dbReference type="Pfam" id="PF01965"/>
    </source>
</evidence>
<gene>
    <name evidence="2" type="ORF">COX36_00650</name>
</gene>